<organism evidence="1 2">
    <name type="scientific">Punica granatum</name>
    <name type="common">Pomegranate</name>
    <dbReference type="NCBI Taxonomy" id="22663"/>
    <lineage>
        <taxon>Eukaryota</taxon>
        <taxon>Viridiplantae</taxon>
        <taxon>Streptophyta</taxon>
        <taxon>Embryophyta</taxon>
        <taxon>Tracheophyta</taxon>
        <taxon>Spermatophyta</taxon>
        <taxon>Magnoliopsida</taxon>
        <taxon>eudicotyledons</taxon>
        <taxon>Gunneridae</taxon>
        <taxon>Pentapetalae</taxon>
        <taxon>rosids</taxon>
        <taxon>malvids</taxon>
        <taxon>Myrtales</taxon>
        <taxon>Lythraceae</taxon>
        <taxon>Punica</taxon>
    </lineage>
</organism>
<dbReference type="AlphaFoldDB" id="A0A2I0I4F4"/>
<gene>
    <name evidence="1" type="ORF">CRG98_040735</name>
</gene>
<proteinExistence type="predicted"/>
<keyword evidence="2" id="KW-1185">Reference proteome</keyword>
<comment type="caution">
    <text evidence="1">The sequence shown here is derived from an EMBL/GenBank/DDBJ whole genome shotgun (WGS) entry which is preliminary data.</text>
</comment>
<dbReference type="EMBL" id="PGOL01003978">
    <property type="protein sequence ID" value="PKI38864.1"/>
    <property type="molecule type" value="Genomic_DNA"/>
</dbReference>
<sequence length="95" mass="10407">MRAPTRVYIRVHTTDTSKKESPLTILRLVGRGPNACFDPVCGNKFALVGARQCALRLELGASTFPWGRVTDTREKGVATCLFTTRKSRAGLLLAD</sequence>
<accession>A0A2I0I4F4</accession>
<dbReference type="Proteomes" id="UP000233551">
    <property type="component" value="Unassembled WGS sequence"/>
</dbReference>
<reference evidence="1 2" key="1">
    <citation type="submission" date="2017-11" db="EMBL/GenBank/DDBJ databases">
        <title>De-novo sequencing of pomegranate (Punica granatum L.) genome.</title>
        <authorList>
            <person name="Akparov Z."/>
            <person name="Amiraslanov A."/>
            <person name="Hajiyeva S."/>
            <person name="Abbasov M."/>
            <person name="Kaur K."/>
            <person name="Hamwieh A."/>
            <person name="Solovyev V."/>
            <person name="Salamov A."/>
            <person name="Braich B."/>
            <person name="Kosarev P."/>
            <person name="Mahmoud A."/>
            <person name="Hajiyev E."/>
            <person name="Babayeva S."/>
            <person name="Izzatullayeva V."/>
            <person name="Mammadov A."/>
            <person name="Mammadov A."/>
            <person name="Sharifova S."/>
            <person name="Ojaghi J."/>
            <person name="Eynullazada K."/>
            <person name="Bayramov B."/>
            <person name="Abdulazimova A."/>
            <person name="Shahmuradov I."/>
        </authorList>
    </citation>
    <scope>NUCLEOTIDE SEQUENCE [LARGE SCALE GENOMIC DNA]</scope>
    <source>
        <strain evidence="2">cv. AG2017</strain>
        <tissue evidence="1">Leaf</tissue>
    </source>
</reference>
<protein>
    <submittedName>
        <fullName evidence="1">Uncharacterized protein</fullName>
    </submittedName>
</protein>
<evidence type="ECO:0000313" key="2">
    <source>
        <dbReference type="Proteomes" id="UP000233551"/>
    </source>
</evidence>
<evidence type="ECO:0000313" key="1">
    <source>
        <dbReference type="EMBL" id="PKI38864.1"/>
    </source>
</evidence>
<name>A0A2I0I4F4_PUNGR</name>